<evidence type="ECO:0000313" key="3">
    <source>
        <dbReference type="Proteomes" id="UP000076863"/>
    </source>
</evidence>
<dbReference type="InterPro" id="IPR036188">
    <property type="entry name" value="FAD/NAD-bd_sf"/>
</dbReference>
<evidence type="ECO:0000313" key="2">
    <source>
        <dbReference type="EMBL" id="OAA40097.1"/>
    </source>
</evidence>
<evidence type="ECO:0000256" key="1">
    <source>
        <dbReference type="ARBA" id="ARBA00010139"/>
    </source>
</evidence>
<dbReference type="GO" id="GO:0004497">
    <property type="term" value="F:monooxygenase activity"/>
    <property type="evidence" value="ECO:0007669"/>
    <property type="project" value="UniProtKB-KW"/>
</dbReference>
<organism evidence="2 3">
    <name type="scientific">Beauveria brongniartii RCEF 3172</name>
    <dbReference type="NCBI Taxonomy" id="1081107"/>
    <lineage>
        <taxon>Eukaryota</taxon>
        <taxon>Fungi</taxon>
        <taxon>Dikarya</taxon>
        <taxon>Ascomycota</taxon>
        <taxon>Pezizomycotina</taxon>
        <taxon>Sordariomycetes</taxon>
        <taxon>Hypocreomycetidae</taxon>
        <taxon>Hypocreales</taxon>
        <taxon>Cordycipitaceae</taxon>
        <taxon>Beauveria</taxon>
        <taxon>Beauveria brongniartii</taxon>
    </lineage>
</organism>
<dbReference type="Gene3D" id="3.50.50.60">
    <property type="entry name" value="FAD/NAD(P)-binding domain"/>
    <property type="match status" value="2"/>
</dbReference>
<reference evidence="2 3" key="1">
    <citation type="journal article" date="2016" name="Genome Biol. Evol.">
        <title>Divergent and convergent evolution of fungal pathogenicity.</title>
        <authorList>
            <person name="Shang Y."/>
            <person name="Xiao G."/>
            <person name="Zheng P."/>
            <person name="Cen K."/>
            <person name="Zhan S."/>
            <person name="Wang C."/>
        </authorList>
    </citation>
    <scope>NUCLEOTIDE SEQUENCE [LARGE SCALE GENOMIC DNA]</scope>
    <source>
        <strain evidence="2 3">RCEF 3172</strain>
    </source>
</reference>
<sequence>MDLDTDVLIIGAGMSGLGFAVQLIKTHGHRRFEIVEKEEHIGGTWWVNTYPGCGVDVAAHYYSYSFCMNPNWSRMYPLQPEILAYYDMVAAKYGIEKHIRLETKVESAYWQETSGTWLVNLKNLKTSETYQRRCKILISAVGILSEPNKCDIKGYKSFQGALFHSTQWDHSFDYQGKQVVVIGNGCSASQIVPAITQGDGAVKKVTQFARQAQWVFERTNPEYTDNFKRMMRWVPFAMRANRAMHNYYSEMDFKSFPTEAGAAIRNMYAAYQGAYIKSASPEKYHDFLVPKSEVGCKRRVMDSDYLTSLGRDNVELVYSDPIEEILPEGVRTKSGRIVEADAIVLANGFQVQKPLLTLNLHGQGGVSIAHHWDKFSQGTSSAYFGTCLSQFPNYFIMMGPNTASGHGSVSYITECQINYTLRVIKPVLKALRSQRSSLPIVQQATDVVSVKADAEQRDIDNVQERARDMVWSSGCTSWALDETTKRNTTMYPDFQYKYWLRSVFVAWNDLQYTTSPALAKSLASKSIGVGTWVALLAGMSVATAVLYEKRALLKSLIGI</sequence>
<dbReference type="Pfam" id="PF13738">
    <property type="entry name" value="Pyr_redox_3"/>
    <property type="match status" value="1"/>
</dbReference>
<comment type="caution">
    <text evidence="2">The sequence shown here is derived from an EMBL/GenBank/DDBJ whole genome shotgun (WGS) entry which is preliminary data.</text>
</comment>
<keyword evidence="3" id="KW-1185">Reference proteome</keyword>
<dbReference type="EMBL" id="AZHA01000020">
    <property type="protein sequence ID" value="OAA40097.1"/>
    <property type="molecule type" value="Genomic_DNA"/>
</dbReference>
<accession>A0A167BJ69</accession>
<keyword evidence="2" id="KW-0560">Oxidoreductase</keyword>
<name>A0A167BJ69_9HYPO</name>
<dbReference type="InterPro" id="IPR051209">
    <property type="entry name" value="FAD-bind_Monooxygenase_sf"/>
</dbReference>
<keyword evidence="2" id="KW-0503">Monooxygenase</keyword>
<dbReference type="SUPFAM" id="SSF51905">
    <property type="entry name" value="FAD/NAD(P)-binding domain"/>
    <property type="match status" value="1"/>
</dbReference>
<dbReference type="PANTHER" id="PTHR42877">
    <property type="entry name" value="L-ORNITHINE N(5)-MONOOXYGENASE-RELATED"/>
    <property type="match status" value="1"/>
</dbReference>
<gene>
    <name evidence="2" type="ORF">BBO_06155</name>
</gene>
<comment type="similarity">
    <text evidence="1">Belongs to the FAD-binding monooxygenase family.</text>
</comment>
<proteinExistence type="inferred from homology"/>
<dbReference type="Proteomes" id="UP000076863">
    <property type="component" value="Unassembled WGS sequence"/>
</dbReference>
<dbReference type="PANTHER" id="PTHR42877:SF5">
    <property type="entry name" value="L-ORNITHINE N(5)-MONOOXYGENASE-RELATED"/>
    <property type="match status" value="1"/>
</dbReference>
<dbReference type="OrthoDB" id="74360at2759"/>
<protein>
    <submittedName>
        <fullName evidence="2">Flavin monooxygenase-like protein</fullName>
    </submittedName>
</protein>
<dbReference type="AlphaFoldDB" id="A0A167BJ69"/>